<feature type="transmembrane region" description="Helical" evidence="7">
    <location>
        <begin position="75"/>
        <end position="103"/>
    </location>
</feature>
<keyword evidence="5 7" id="KW-1133">Transmembrane helix</keyword>
<feature type="domain" description="TRAP C4-dicarboxylate transport system permease DctM subunit" evidence="8">
    <location>
        <begin position="9"/>
        <end position="177"/>
    </location>
</feature>
<evidence type="ECO:0000256" key="1">
    <source>
        <dbReference type="ARBA" id="ARBA00004429"/>
    </source>
</evidence>
<sequence>WEATERSPAILIARFAYGRMDWNDLKAAALETARISASLFMIIAMATIFGHVLIINGIPAGVIEAVAAMDMSSTIFLLTVMALIFILGMFLEALSIILVSVPILLPLLVHFQIDLIWFGVLLMINLELSMITPPVGLNLFLIKGITNAPMAKIMRGSLPFVLLMLIGLILVLVLPEIALWLPNTATQLR</sequence>
<dbReference type="InterPro" id="IPR004681">
    <property type="entry name" value="TRAP_DctM"/>
</dbReference>
<dbReference type="GO" id="GO:0022857">
    <property type="term" value="F:transmembrane transporter activity"/>
    <property type="evidence" value="ECO:0007669"/>
    <property type="project" value="TreeGrafter"/>
</dbReference>
<evidence type="ECO:0000256" key="5">
    <source>
        <dbReference type="ARBA" id="ARBA00022989"/>
    </source>
</evidence>
<name>X1B8G9_9ZZZZ</name>
<evidence type="ECO:0000256" key="3">
    <source>
        <dbReference type="ARBA" id="ARBA00022519"/>
    </source>
</evidence>
<organism evidence="9">
    <name type="scientific">marine sediment metagenome</name>
    <dbReference type="NCBI Taxonomy" id="412755"/>
    <lineage>
        <taxon>unclassified sequences</taxon>
        <taxon>metagenomes</taxon>
        <taxon>ecological metagenomes</taxon>
    </lineage>
</organism>
<dbReference type="Pfam" id="PF06808">
    <property type="entry name" value="DctM"/>
    <property type="match status" value="1"/>
</dbReference>
<feature type="transmembrane region" description="Helical" evidence="7">
    <location>
        <begin position="160"/>
        <end position="181"/>
    </location>
</feature>
<evidence type="ECO:0000256" key="7">
    <source>
        <dbReference type="SAM" id="Phobius"/>
    </source>
</evidence>
<evidence type="ECO:0000256" key="2">
    <source>
        <dbReference type="ARBA" id="ARBA00022475"/>
    </source>
</evidence>
<proteinExistence type="predicted"/>
<evidence type="ECO:0000256" key="6">
    <source>
        <dbReference type="ARBA" id="ARBA00023136"/>
    </source>
</evidence>
<keyword evidence="4 7" id="KW-0812">Transmembrane</keyword>
<keyword evidence="6 7" id="KW-0472">Membrane</keyword>
<dbReference type="AlphaFoldDB" id="X1B8G9"/>
<dbReference type="PANTHER" id="PTHR33362">
    <property type="entry name" value="SIALIC ACID TRAP TRANSPORTER PERMEASE PROTEIN SIAT-RELATED"/>
    <property type="match status" value="1"/>
</dbReference>
<keyword evidence="3" id="KW-0997">Cell inner membrane</keyword>
<evidence type="ECO:0000256" key="4">
    <source>
        <dbReference type="ARBA" id="ARBA00022692"/>
    </source>
</evidence>
<dbReference type="InterPro" id="IPR010656">
    <property type="entry name" value="DctM"/>
</dbReference>
<feature type="transmembrane region" description="Helical" evidence="7">
    <location>
        <begin position="115"/>
        <end position="140"/>
    </location>
</feature>
<reference evidence="9" key="1">
    <citation type="journal article" date="2014" name="Front. Microbiol.">
        <title>High frequency of phylogenetically diverse reductive dehalogenase-homologous genes in deep subseafloor sedimentary metagenomes.</title>
        <authorList>
            <person name="Kawai M."/>
            <person name="Futagami T."/>
            <person name="Toyoda A."/>
            <person name="Takaki Y."/>
            <person name="Nishi S."/>
            <person name="Hori S."/>
            <person name="Arai W."/>
            <person name="Tsubouchi T."/>
            <person name="Morono Y."/>
            <person name="Uchiyama I."/>
            <person name="Ito T."/>
            <person name="Fujiyama A."/>
            <person name="Inagaki F."/>
            <person name="Takami H."/>
        </authorList>
    </citation>
    <scope>NUCLEOTIDE SEQUENCE</scope>
    <source>
        <strain evidence="9">Expedition CK06-06</strain>
    </source>
</reference>
<keyword evidence="2" id="KW-1003">Cell membrane</keyword>
<feature type="non-terminal residue" evidence="9">
    <location>
        <position position="1"/>
    </location>
</feature>
<dbReference type="GO" id="GO:0005886">
    <property type="term" value="C:plasma membrane"/>
    <property type="evidence" value="ECO:0007669"/>
    <property type="project" value="UniProtKB-SubCell"/>
</dbReference>
<protein>
    <recommendedName>
        <fullName evidence="8">TRAP C4-dicarboxylate transport system permease DctM subunit domain-containing protein</fullName>
    </recommendedName>
</protein>
<comment type="subcellular location">
    <subcellularLocation>
        <location evidence="1">Cell inner membrane</location>
        <topology evidence="1">Multi-pass membrane protein</topology>
    </subcellularLocation>
</comment>
<comment type="caution">
    <text evidence="9">The sequence shown here is derived from an EMBL/GenBank/DDBJ whole genome shotgun (WGS) entry which is preliminary data.</text>
</comment>
<evidence type="ECO:0000259" key="8">
    <source>
        <dbReference type="Pfam" id="PF06808"/>
    </source>
</evidence>
<gene>
    <name evidence="9" type="ORF">S01H4_48491</name>
</gene>
<dbReference type="PANTHER" id="PTHR33362:SF5">
    <property type="entry name" value="C4-DICARBOXYLATE TRAP TRANSPORTER LARGE PERMEASE PROTEIN DCTM"/>
    <property type="match status" value="1"/>
</dbReference>
<accession>X1B8G9</accession>
<feature type="transmembrane region" description="Helical" evidence="7">
    <location>
        <begin position="39"/>
        <end position="63"/>
    </location>
</feature>
<dbReference type="EMBL" id="BART01027346">
    <property type="protein sequence ID" value="GAG92039.1"/>
    <property type="molecule type" value="Genomic_DNA"/>
</dbReference>
<evidence type="ECO:0000313" key="9">
    <source>
        <dbReference type="EMBL" id="GAG92039.1"/>
    </source>
</evidence>